<dbReference type="PROSITE" id="PS50164">
    <property type="entry name" value="GIY_YIG"/>
    <property type="match status" value="1"/>
</dbReference>
<dbReference type="Proteomes" id="UP001241656">
    <property type="component" value="Chromosome"/>
</dbReference>
<dbReference type="InterPro" id="IPR035901">
    <property type="entry name" value="GIY-YIG_endonuc_sf"/>
</dbReference>
<dbReference type="InterPro" id="IPR000305">
    <property type="entry name" value="GIY-YIG_endonuc"/>
</dbReference>
<dbReference type="Pfam" id="PF01541">
    <property type="entry name" value="GIY-YIG"/>
    <property type="match status" value="1"/>
</dbReference>
<feature type="domain" description="GIY-YIG" evidence="1">
    <location>
        <begin position="1"/>
        <end position="76"/>
    </location>
</feature>
<dbReference type="RefSeq" id="WP_282905931.1">
    <property type="nucleotide sequence ID" value="NZ_CP124855.1"/>
</dbReference>
<evidence type="ECO:0000313" key="3">
    <source>
        <dbReference type="Proteomes" id="UP001241656"/>
    </source>
</evidence>
<gene>
    <name evidence="2" type="ORF">QGN23_05115</name>
</gene>
<keyword evidence="3" id="KW-1185">Reference proteome</keyword>
<dbReference type="EMBL" id="CP124855">
    <property type="protein sequence ID" value="WHF52660.1"/>
    <property type="molecule type" value="Genomic_DNA"/>
</dbReference>
<organism evidence="2 3">
    <name type="scientific">Chryseobacterium gotjawalense</name>
    <dbReference type="NCBI Taxonomy" id="3042315"/>
    <lineage>
        <taxon>Bacteria</taxon>
        <taxon>Pseudomonadati</taxon>
        <taxon>Bacteroidota</taxon>
        <taxon>Flavobacteriia</taxon>
        <taxon>Flavobacteriales</taxon>
        <taxon>Weeksellaceae</taxon>
        <taxon>Chryseobacterium group</taxon>
        <taxon>Chryseobacterium</taxon>
    </lineage>
</organism>
<dbReference type="Gene3D" id="3.40.1440.10">
    <property type="entry name" value="GIY-YIG endonuclease"/>
    <property type="match status" value="1"/>
</dbReference>
<reference evidence="2 3" key="1">
    <citation type="submission" date="2023-05" db="EMBL/GenBank/DDBJ databases">
        <title>Genomic insight into Chryseobacterium sp. wdc7 isolated forest soil (Gotjawal).</title>
        <authorList>
            <person name="Park S.-J."/>
        </authorList>
    </citation>
    <scope>NUCLEOTIDE SEQUENCE [LARGE SCALE GENOMIC DNA]</scope>
    <source>
        <strain evidence="3">wdc7</strain>
    </source>
</reference>
<accession>A0ABY8RFC2</accession>
<proteinExistence type="predicted"/>
<evidence type="ECO:0000313" key="2">
    <source>
        <dbReference type="EMBL" id="WHF52660.1"/>
    </source>
</evidence>
<sequence length="77" mass="9193">MKYFVYILYSASLDVYYKGFSTDVNKRLEYHLDSKHKFTSQAKDWIIVYVQEFDEKKEALKEEKPKSVLKAQSGNQF</sequence>
<evidence type="ECO:0000259" key="1">
    <source>
        <dbReference type="PROSITE" id="PS50164"/>
    </source>
</evidence>
<name>A0ABY8RFC2_9FLAO</name>
<protein>
    <submittedName>
        <fullName evidence="2">GIY-YIG nuclease family protein</fullName>
    </submittedName>
</protein>
<dbReference type="SUPFAM" id="SSF82771">
    <property type="entry name" value="GIY-YIG endonuclease"/>
    <property type="match status" value="1"/>
</dbReference>